<dbReference type="Proteomes" id="UP000298416">
    <property type="component" value="Unassembled WGS sequence"/>
</dbReference>
<dbReference type="SUPFAM" id="SSF47473">
    <property type="entry name" value="EF-hand"/>
    <property type="match status" value="1"/>
</dbReference>
<reference evidence="5" key="1">
    <citation type="submission" date="2018-01" db="EMBL/GenBank/DDBJ databases">
        <authorList>
            <person name="Mao J.F."/>
        </authorList>
    </citation>
    <scope>NUCLEOTIDE SEQUENCE</scope>
    <source>
        <strain evidence="5">Huo1</strain>
        <tissue evidence="5">Leaf</tissue>
    </source>
</reference>
<dbReference type="Pfam" id="PF13499">
    <property type="entry name" value="EF-hand_7"/>
    <property type="match status" value="1"/>
</dbReference>
<dbReference type="InterPro" id="IPR018247">
    <property type="entry name" value="EF_Hand_1_Ca_BS"/>
</dbReference>
<evidence type="ECO:0000256" key="1">
    <source>
        <dbReference type="ARBA" id="ARBA00022723"/>
    </source>
</evidence>
<reference evidence="5" key="2">
    <citation type="submission" date="2020-08" db="EMBL/GenBank/DDBJ databases">
        <title>Plant Genome Project.</title>
        <authorList>
            <person name="Zhang R.-G."/>
        </authorList>
    </citation>
    <scope>NUCLEOTIDE SEQUENCE</scope>
    <source>
        <strain evidence="5">Huo1</strain>
        <tissue evidence="5">Leaf</tissue>
    </source>
</reference>
<dbReference type="InterPro" id="IPR011992">
    <property type="entry name" value="EF-hand-dom_pair"/>
</dbReference>
<dbReference type="SMART" id="SM00054">
    <property type="entry name" value="EFh"/>
    <property type="match status" value="4"/>
</dbReference>
<evidence type="ECO:0000259" key="4">
    <source>
        <dbReference type="PROSITE" id="PS50222"/>
    </source>
</evidence>
<keyword evidence="3" id="KW-0106">Calcium</keyword>
<dbReference type="PROSITE" id="PS00018">
    <property type="entry name" value="EF_HAND_1"/>
    <property type="match status" value="2"/>
</dbReference>
<feature type="domain" description="EF-hand" evidence="4">
    <location>
        <begin position="74"/>
        <end position="109"/>
    </location>
</feature>
<keyword evidence="2" id="KW-0677">Repeat</keyword>
<comment type="caution">
    <text evidence="5">The sequence shown here is derived from an EMBL/GenBank/DDBJ whole genome shotgun (WGS) entry which is preliminary data.</text>
</comment>
<proteinExistence type="predicted"/>
<keyword evidence="1" id="KW-0479">Metal-binding</keyword>
<dbReference type="InterPro" id="IPR039647">
    <property type="entry name" value="EF_hand_pair_protein_CML-like"/>
</dbReference>
<dbReference type="PANTHER" id="PTHR10891">
    <property type="entry name" value="EF-HAND CALCIUM-BINDING DOMAIN CONTAINING PROTEIN"/>
    <property type="match status" value="1"/>
</dbReference>
<feature type="domain" description="EF-hand" evidence="4">
    <location>
        <begin position="38"/>
        <end position="73"/>
    </location>
</feature>
<name>A0A8X8XIA8_SALSN</name>
<organism evidence="5">
    <name type="scientific">Salvia splendens</name>
    <name type="common">Scarlet sage</name>
    <dbReference type="NCBI Taxonomy" id="180675"/>
    <lineage>
        <taxon>Eukaryota</taxon>
        <taxon>Viridiplantae</taxon>
        <taxon>Streptophyta</taxon>
        <taxon>Embryophyta</taxon>
        <taxon>Tracheophyta</taxon>
        <taxon>Spermatophyta</taxon>
        <taxon>Magnoliopsida</taxon>
        <taxon>eudicotyledons</taxon>
        <taxon>Gunneridae</taxon>
        <taxon>Pentapetalae</taxon>
        <taxon>asterids</taxon>
        <taxon>lamiids</taxon>
        <taxon>Lamiales</taxon>
        <taxon>Lamiaceae</taxon>
        <taxon>Nepetoideae</taxon>
        <taxon>Mentheae</taxon>
        <taxon>Salviinae</taxon>
        <taxon>Salvia</taxon>
        <taxon>Salvia subgen. Calosphace</taxon>
        <taxon>core Calosphace</taxon>
    </lineage>
</organism>
<dbReference type="AlphaFoldDB" id="A0A8X8XIA8"/>
<dbReference type="Pfam" id="PF13833">
    <property type="entry name" value="EF-hand_8"/>
    <property type="match status" value="1"/>
</dbReference>
<dbReference type="GO" id="GO:0005509">
    <property type="term" value="F:calcium ion binding"/>
    <property type="evidence" value="ECO:0007669"/>
    <property type="project" value="InterPro"/>
</dbReference>
<evidence type="ECO:0000313" key="5">
    <source>
        <dbReference type="EMBL" id="KAG6412640.1"/>
    </source>
</evidence>
<keyword evidence="6" id="KW-1185">Reference proteome</keyword>
<feature type="domain" description="EF-hand" evidence="4">
    <location>
        <begin position="2"/>
        <end position="37"/>
    </location>
</feature>
<dbReference type="InterPro" id="IPR002048">
    <property type="entry name" value="EF_hand_dom"/>
</dbReference>
<protein>
    <recommendedName>
        <fullName evidence="4">EF-hand domain-containing protein</fullName>
    </recommendedName>
</protein>
<dbReference type="OrthoDB" id="26525at2759"/>
<evidence type="ECO:0000313" key="6">
    <source>
        <dbReference type="Proteomes" id="UP000298416"/>
    </source>
</evidence>
<accession>A0A8X8XIA8</accession>
<dbReference type="PROSITE" id="PS50222">
    <property type="entry name" value="EF_HAND_2"/>
    <property type="match status" value="4"/>
</dbReference>
<evidence type="ECO:0000256" key="3">
    <source>
        <dbReference type="ARBA" id="ARBA00022837"/>
    </source>
</evidence>
<feature type="domain" description="EF-hand" evidence="4">
    <location>
        <begin position="110"/>
        <end position="141"/>
    </location>
</feature>
<dbReference type="Gene3D" id="1.10.238.10">
    <property type="entry name" value="EF-hand"/>
    <property type="match status" value="2"/>
</dbReference>
<evidence type="ECO:0000256" key="2">
    <source>
        <dbReference type="ARBA" id="ARBA00022737"/>
    </source>
</evidence>
<dbReference type="FunFam" id="1.10.238.10:FF:000001">
    <property type="entry name" value="Calmodulin 1"/>
    <property type="match status" value="1"/>
</dbReference>
<dbReference type="CDD" id="cd00051">
    <property type="entry name" value="EFh"/>
    <property type="match status" value="2"/>
</dbReference>
<dbReference type="EMBL" id="PNBA02000009">
    <property type="protein sequence ID" value="KAG6412640.1"/>
    <property type="molecule type" value="Genomic_DNA"/>
</dbReference>
<gene>
    <name evidence="5" type="ORF">SASPL_125323</name>
</gene>
<sequence>MEKYEQYKRVFSHFDSNGDGKISPEELRQCVASIGGDMSAEEAASAVALMDSDGDEMLCLEDFVKIVEGAEEGEKQSDLKAAFKLYAPEGSACITPESLKRMLSRLGQRSSVHDCKNMIAPFDINGDGVLNFDEFKIMMSC</sequence>